<feature type="active site" description="Proton donor" evidence="6">
    <location>
        <position position="57"/>
    </location>
</feature>
<dbReference type="Pfam" id="PF01881">
    <property type="entry name" value="Cas_Cas6_C"/>
    <property type="match status" value="1"/>
</dbReference>
<comment type="similarity">
    <text evidence="1 4">Belongs to the CRISPR-associated protein Cas6/Cse3/CasE family.</text>
</comment>
<gene>
    <name evidence="8" type="primary">cas6</name>
    <name evidence="8" type="ORF">FWJ32_04270</name>
</gene>
<dbReference type="NCBIfam" id="TIGR01877">
    <property type="entry name" value="cas_cas6"/>
    <property type="match status" value="1"/>
</dbReference>
<evidence type="ECO:0000259" key="7">
    <source>
        <dbReference type="Pfam" id="PF01881"/>
    </source>
</evidence>
<keyword evidence="9" id="KW-1185">Reference proteome</keyword>
<dbReference type="PIRSF" id="PIRSF005054">
    <property type="entry name" value="PF1131"/>
    <property type="match status" value="1"/>
</dbReference>
<dbReference type="EMBL" id="VTPS01000004">
    <property type="protein sequence ID" value="TZE82820.1"/>
    <property type="molecule type" value="Genomic_DNA"/>
</dbReference>
<feature type="active site" description="Proton acceptor" evidence="6">
    <location>
        <position position="44"/>
    </location>
</feature>
<dbReference type="GO" id="GO:0003723">
    <property type="term" value="F:RNA binding"/>
    <property type="evidence" value="ECO:0007669"/>
    <property type="project" value="UniProtKB-KW"/>
</dbReference>
<reference evidence="8 9" key="1">
    <citation type="submission" date="2019-08" db="EMBL/GenBank/DDBJ databases">
        <title>Calorimonas adulescens gen. nov., sp. nov., an anaerobic thermophilic bacterium from Sakhalin hot spring.</title>
        <authorList>
            <person name="Khomyakova M.A."/>
            <person name="Merkel A.Y."/>
            <person name="Novikov A."/>
            <person name="Bonch-Osmolovskaya E.A."/>
            <person name="Slobodkin A.I."/>
        </authorList>
    </citation>
    <scope>NUCLEOTIDE SEQUENCE [LARGE SCALE GENOMIC DNA]</scope>
    <source>
        <strain evidence="8 9">A05MB</strain>
    </source>
</reference>
<dbReference type="CDD" id="cd21140">
    <property type="entry name" value="Cas6_I-like"/>
    <property type="match status" value="1"/>
</dbReference>
<keyword evidence="2" id="KW-0694">RNA-binding</keyword>
<dbReference type="PANTHER" id="PTHR36984:SF1">
    <property type="entry name" value="CRISPR-ASSOCIATED ENDORIBONUCLEASE CAS6 1"/>
    <property type="match status" value="1"/>
</dbReference>
<comment type="function">
    <text evidence="4">CRISPR (clustered regularly interspaced short palindromic repeat), is an adaptive immune system that provides protection against mobile genetic elements (viruses, transposable elements and conjugative plasmids). CRISPR clusters contain sequences complementary to antecedent mobile elements and target invading nucleic acids. CRISPR clusters are transcribed and processed into CRISPR RNA (crRNA).</text>
</comment>
<keyword evidence="3" id="KW-0051">Antiviral defense</keyword>
<dbReference type="InterPro" id="IPR010156">
    <property type="entry name" value="CRISPR-assoc_prot_Cas6"/>
</dbReference>
<dbReference type="AlphaFoldDB" id="A0A5D8QDP3"/>
<evidence type="ECO:0000256" key="1">
    <source>
        <dbReference type="ARBA" id="ARBA00005937"/>
    </source>
</evidence>
<organism evidence="8 9">
    <name type="scientific">Calorimonas adulescens</name>
    <dbReference type="NCBI Taxonomy" id="2606906"/>
    <lineage>
        <taxon>Bacteria</taxon>
        <taxon>Bacillati</taxon>
        <taxon>Bacillota</taxon>
        <taxon>Clostridia</taxon>
        <taxon>Thermoanaerobacterales</taxon>
        <taxon>Thermoanaerobacteraceae</taxon>
        <taxon>Calorimonas</taxon>
    </lineage>
</organism>
<evidence type="ECO:0000313" key="9">
    <source>
        <dbReference type="Proteomes" id="UP000322976"/>
    </source>
</evidence>
<evidence type="ECO:0000256" key="2">
    <source>
        <dbReference type="ARBA" id="ARBA00022884"/>
    </source>
</evidence>
<dbReference type="InterPro" id="IPR049435">
    <property type="entry name" value="Cas_Cas6_C"/>
</dbReference>
<dbReference type="Pfam" id="PF21350">
    <property type="entry name" value="Cas6_I-A"/>
    <property type="match status" value="1"/>
</dbReference>
<evidence type="ECO:0000256" key="5">
    <source>
        <dbReference type="PIRSR" id="PIRSR005054-1"/>
    </source>
</evidence>
<proteinExistence type="inferred from homology"/>
<dbReference type="Gene3D" id="3.30.70.1900">
    <property type="match status" value="1"/>
</dbReference>
<dbReference type="Gene3D" id="3.30.70.1890">
    <property type="match status" value="1"/>
</dbReference>
<dbReference type="PANTHER" id="PTHR36984">
    <property type="entry name" value="CRISPR-ASSOCIATED ENDORIBONUCLEASE CAS6 1"/>
    <property type="match status" value="1"/>
</dbReference>
<sequence length="267" mass="30827">MTWWGIIIKSVKGVWKIRVEISFTSNNELVLPLNYNHILQAFIYKNITDKAYAKFLHDRGYEVYKKTFKLFTFGRLEGRFRIFPGRIMLFPPLKLVVSSAVDDFINDFCETLLKRDDQQLLDQKVFVESLSVYDRKIRGNEITIKMLSPLVMYSTVDIKDKKFTYYYSPWDKDISGMLKTNLIKKYMAISGCFPGGQDFDMDTIGPKDNRYQKIINYEGTVIKGWMGIYKIKGSPELLKVAYDCGLGSKSSMGFGCCEILEGGERDA</sequence>
<protein>
    <recommendedName>
        <fullName evidence="4">CRISPR-associated endoribonuclease</fullName>
    </recommendedName>
</protein>
<evidence type="ECO:0000256" key="6">
    <source>
        <dbReference type="PIRSR" id="PIRSR005054-50"/>
    </source>
</evidence>
<feature type="domain" description="CRISPR associated protein Cas6 C-terminal" evidence="7">
    <location>
        <begin position="135"/>
        <end position="259"/>
    </location>
</feature>
<dbReference type="GO" id="GO:0051607">
    <property type="term" value="P:defense response to virus"/>
    <property type="evidence" value="ECO:0007669"/>
    <property type="project" value="UniProtKB-KW"/>
</dbReference>
<dbReference type="GO" id="GO:0016788">
    <property type="term" value="F:hydrolase activity, acting on ester bonds"/>
    <property type="evidence" value="ECO:0007669"/>
    <property type="project" value="InterPro"/>
</dbReference>
<comment type="caution">
    <text evidence="8">The sequence shown here is derived from an EMBL/GenBank/DDBJ whole genome shotgun (WGS) entry which is preliminary data.</text>
</comment>
<name>A0A5D8QDP3_9THEO</name>
<accession>A0A5D8QDP3</accession>
<evidence type="ECO:0000313" key="8">
    <source>
        <dbReference type="EMBL" id="TZE82820.1"/>
    </source>
</evidence>
<evidence type="ECO:0000256" key="3">
    <source>
        <dbReference type="ARBA" id="ARBA00023118"/>
    </source>
</evidence>
<dbReference type="InterPro" id="IPR045747">
    <property type="entry name" value="CRISPR-assoc_prot_Cas6_N_sf"/>
</dbReference>
<evidence type="ECO:0000256" key="4">
    <source>
        <dbReference type="PIRNR" id="PIRNR005054"/>
    </source>
</evidence>
<feature type="site" description="Transition state stabilizer" evidence="5">
    <location>
        <position position="69"/>
    </location>
</feature>
<dbReference type="Proteomes" id="UP000322976">
    <property type="component" value="Unassembled WGS sequence"/>
</dbReference>